<evidence type="ECO:0000313" key="2">
    <source>
        <dbReference type="Proteomes" id="UP001066276"/>
    </source>
</evidence>
<proteinExistence type="predicted"/>
<evidence type="ECO:0000313" key="1">
    <source>
        <dbReference type="EMBL" id="KAJ1094741.1"/>
    </source>
</evidence>
<dbReference type="EMBL" id="JANPWB010000015">
    <property type="protein sequence ID" value="KAJ1094741.1"/>
    <property type="molecule type" value="Genomic_DNA"/>
</dbReference>
<accession>A0AAV7LT75</accession>
<keyword evidence="2" id="KW-1185">Reference proteome</keyword>
<dbReference type="AlphaFoldDB" id="A0AAV7LT75"/>
<name>A0AAV7LT75_PLEWA</name>
<protein>
    <submittedName>
        <fullName evidence="1">Uncharacterized protein</fullName>
    </submittedName>
</protein>
<gene>
    <name evidence="1" type="ORF">NDU88_007784</name>
</gene>
<reference evidence="1" key="1">
    <citation type="journal article" date="2022" name="bioRxiv">
        <title>Sequencing and chromosome-scale assembly of the giantPleurodeles waltlgenome.</title>
        <authorList>
            <person name="Brown T."/>
            <person name="Elewa A."/>
            <person name="Iarovenko S."/>
            <person name="Subramanian E."/>
            <person name="Araus A.J."/>
            <person name="Petzold A."/>
            <person name="Susuki M."/>
            <person name="Suzuki K.-i.T."/>
            <person name="Hayashi T."/>
            <person name="Toyoda A."/>
            <person name="Oliveira C."/>
            <person name="Osipova E."/>
            <person name="Leigh N.D."/>
            <person name="Simon A."/>
            <person name="Yun M.H."/>
        </authorList>
    </citation>
    <scope>NUCLEOTIDE SEQUENCE</scope>
    <source>
        <strain evidence="1">20211129_DDA</strain>
        <tissue evidence="1">Liver</tissue>
    </source>
</reference>
<dbReference type="Proteomes" id="UP001066276">
    <property type="component" value="Chromosome 11"/>
</dbReference>
<comment type="caution">
    <text evidence="1">The sequence shown here is derived from an EMBL/GenBank/DDBJ whole genome shotgun (WGS) entry which is preliminary data.</text>
</comment>
<organism evidence="1 2">
    <name type="scientific">Pleurodeles waltl</name>
    <name type="common">Iberian ribbed newt</name>
    <dbReference type="NCBI Taxonomy" id="8319"/>
    <lineage>
        <taxon>Eukaryota</taxon>
        <taxon>Metazoa</taxon>
        <taxon>Chordata</taxon>
        <taxon>Craniata</taxon>
        <taxon>Vertebrata</taxon>
        <taxon>Euteleostomi</taxon>
        <taxon>Amphibia</taxon>
        <taxon>Batrachia</taxon>
        <taxon>Caudata</taxon>
        <taxon>Salamandroidea</taxon>
        <taxon>Salamandridae</taxon>
        <taxon>Pleurodelinae</taxon>
        <taxon>Pleurodeles</taxon>
    </lineage>
</organism>
<sequence>MCGWHPVERDLQNVIATVQVGVWEPFLQNASQWATMDRDPLSQVWMVKDGAAGQLPAERSSHHKPCGLHRRTVDLPHEGLQGAVTSKTCLREEVWFLGLDATAVDPVAHCPACQLTGGMNVASPTNTQKIPV</sequence>